<dbReference type="InterPro" id="IPR050572">
    <property type="entry name" value="Fe-S_Ferredoxin"/>
</dbReference>
<evidence type="ECO:0000259" key="5">
    <source>
        <dbReference type="PROSITE" id="PS51379"/>
    </source>
</evidence>
<keyword evidence="7" id="KW-1185">Reference proteome</keyword>
<dbReference type="PROSITE" id="PS51379">
    <property type="entry name" value="4FE4S_FER_2"/>
    <property type="match status" value="4"/>
</dbReference>
<dbReference type="InterPro" id="IPR017896">
    <property type="entry name" value="4Fe4S_Fe-S-bd"/>
</dbReference>
<dbReference type="AlphaFoldDB" id="A0A5B8SV55"/>
<feature type="domain" description="4Fe-4S ferredoxin-type" evidence="5">
    <location>
        <begin position="237"/>
        <end position="266"/>
    </location>
</feature>
<proteinExistence type="predicted"/>
<dbReference type="Proteomes" id="UP000321272">
    <property type="component" value="Chromosome"/>
</dbReference>
<dbReference type="OrthoDB" id="9808559at2"/>
<dbReference type="GO" id="GO:0046872">
    <property type="term" value="F:metal ion binding"/>
    <property type="evidence" value="ECO:0007669"/>
    <property type="project" value="UniProtKB-KW"/>
</dbReference>
<dbReference type="KEGG" id="paur:FGL86_13590"/>
<gene>
    <name evidence="6" type="ORF">FGL86_13590</name>
</gene>
<dbReference type="GO" id="GO:0051539">
    <property type="term" value="F:4 iron, 4 sulfur cluster binding"/>
    <property type="evidence" value="ECO:0007669"/>
    <property type="project" value="UniProtKB-KW"/>
</dbReference>
<feature type="domain" description="4Fe-4S ferredoxin-type" evidence="5">
    <location>
        <begin position="469"/>
        <end position="498"/>
    </location>
</feature>
<dbReference type="PANTHER" id="PTHR43687:SF4">
    <property type="entry name" value="BLR5484 PROTEIN"/>
    <property type="match status" value="1"/>
</dbReference>
<evidence type="ECO:0000256" key="2">
    <source>
        <dbReference type="ARBA" id="ARBA00022723"/>
    </source>
</evidence>
<dbReference type="RefSeq" id="WP_147185070.1">
    <property type="nucleotide sequence ID" value="NZ_CP042382.1"/>
</dbReference>
<keyword evidence="2" id="KW-0479">Metal-binding</keyword>
<feature type="domain" description="4Fe-4S ferredoxin-type" evidence="5">
    <location>
        <begin position="203"/>
        <end position="233"/>
    </location>
</feature>
<accession>A0A5B8SV55</accession>
<keyword evidence="4" id="KW-0411">Iron-sulfur</keyword>
<dbReference type="PANTHER" id="PTHR43687">
    <property type="entry name" value="ADENYLYLSULFATE REDUCTASE, BETA SUBUNIT"/>
    <property type="match status" value="1"/>
</dbReference>
<evidence type="ECO:0000313" key="6">
    <source>
        <dbReference type="EMBL" id="QEA40007.1"/>
    </source>
</evidence>
<keyword evidence="3" id="KW-0408">Iron</keyword>
<dbReference type="PROSITE" id="PS00198">
    <property type="entry name" value="4FE4S_FER_1"/>
    <property type="match status" value="1"/>
</dbReference>
<dbReference type="Pfam" id="PF13187">
    <property type="entry name" value="Fer4_9"/>
    <property type="match status" value="1"/>
</dbReference>
<dbReference type="SUPFAM" id="SSF54862">
    <property type="entry name" value="4Fe-4S ferredoxins"/>
    <property type="match status" value="1"/>
</dbReference>
<sequence>MNQCITLTPWDGERNRQARLVTQTQVSWPVNLAAPALGYNSHGHLLIIGSELEARLFVSNSGATSLLQQADGLASITLLVNAPSDMTGVNESITEALETTSTLACYHSRRVSLSGYLGRFSVWLEDSVELEDNRPIDLARAALNRDAFDLVLDLGDSPLMNLELTSPGYFHAPGAEDNPKPTLDALVDQIGEFEKPQYVQINSALCAHQDRGKIGCTRCLSVCPADAIQSVKQRIESYIEIDPYLCHGAGSCTSACPSGAIEYRLPRPMQQQDYMRRLLAAYRQAGGEAPVVRFVDAAYRERETDAPAGHVLDIPLEELGAAGLDHWLGALADGASQVRIQWHTGIPVSLCQLLENQLEQAHRLLEALSHQRERIVIVGEADRDARDAIPRLAPLAVCERDTTTPSKRDRLNASLAWLADQGEADDQRHPLPGDAPFGGIEVNQSACTLCMACVAVCPTPALAGGDDHPLLSFREADCIQCGLCEKNCPENAIVLQPGFLAHPDRERRHVCKEEAPFHCIACGKPFASQSAIATIKAKLADHPYFAGNAVSRLEMCEDCRVRDVWKNLGRDPLAQLKI</sequence>
<name>A0A5B8SV55_9GAMM</name>
<evidence type="ECO:0000313" key="7">
    <source>
        <dbReference type="Proteomes" id="UP000321272"/>
    </source>
</evidence>
<evidence type="ECO:0000256" key="1">
    <source>
        <dbReference type="ARBA" id="ARBA00022485"/>
    </source>
</evidence>
<dbReference type="EMBL" id="CP042382">
    <property type="protein sequence ID" value="QEA40007.1"/>
    <property type="molecule type" value="Genomic_DNA"/>
</dbReference>
<dbReference type="Gene3D" id="3.30.70.20">
    <property type="match status" value="2"/>
</dbReference>
<protein>
    <submittedName>
        <fullName evidence="6">4Fe-4S dicluster domain-containing protein</fullName>
    </submittedName>
</protein>
<dbReference type="Pfam" id="PF12838">
    <property type="entry name" value="Fer4_7"/>
    <property type="match status" value="1"/>
</dbReference>
<reference evidence="6 7" key="1">
    <citation type="submission" date="2019-06" db="EMBL/GenBank/DDBJ databases">
        <title>Genome analyses of bacteria isolated from kimchi.</title>
        <authorList>
            <person name="Lee S."/>
            <person name="Ahn S."/>
            <person name="Roh S."/>
        </authorList>
    </citation>
    <scope>NUCLEOTIDE SEQUENCE [LARGE SCALE GENOMIC DNA]</scope>
    <source>
        <strain evidence="6 7">CBA4606</strain>
    </source>
</reference>
<feature type="domain" description="4Fe-4S ferredoxin-type" evidence="5">
    <location>
        <begin position="438"/>
        <end position="467"/>
    </location>
</feature>
<organism evidence="6 7">
    <name type="scientific">Pistricoccus aurantiacus</name>
    <dbReference type="NCBI Taxonomy" id="1883414"/>
    <lineage>
        <taxon>Bacteria</taxon>
        <taxon>Pseudomonadati</taxon>
        <taxon>Pseudomonadota</taxon>
        <taxon>Gammaproteobacteria</taxon>
        <taxon>Oceanospirillales</taxon>
        <taxon>Halomonadaceae</taxon>
        <taxon>Pistricoccus</taxon>
    </lineage>
</organism>
<dbReference type="InterPro" id="IPR017900">
    <property type="entry name" value="4Fe4S_Fe_S_CS"/>
</dbReference>
<keyword evidence="1" id="KW-0004">4Fe-4S</keyword>
<evidence type="ECO:0000256" key="3">
    <source>
        <dbReference type="ARBA" id="ARBA00023004"/>
    </source>
</evidence>
<evidence type="ECO:0000256" key="4">
    <source>
        <dbReference type="ARBA" id="ARBA00023014"/>
    </source>
</evidence>